<sequence>MKRISHILYYAFWTLLCLSIIGVSTYPFISDFMLAQKQKSQIEHFDKQDKKTSKKDYLEAFYKKRSTKKQVSDPFTREEKQKDSGNSVDVAKSQLTTIAVLSIPKLKEVLPVYDNTSSIALDNGVGLLENTSDPTGGKGKHAVLTGHSGLSLNKLFTDLSKVKLGDKFYLKVNGEIHAYKIDQIKKVLPDNMKYLQVEKDKDLITLVTCTPIFINTHRLLVRGHRVAYDRTVEIQTDGGLTSLGKGILVGIGSMLIIVVIVYLMKKHTAHKKQLIQNERTGLRKV</sequence>
<dbReference type="InterPro" id="IPR005754">
    <property type="entry name" value="Sortase"/>
</dbReference>
<gene>
    <name evidence="3" type="ORF">AALT52_00710</name>
</gene>
<keyword evidence="2" id="KW-1133">Transmembrane helix</keyword>
<dbReference type="Proteomes" id="UP001565236">
    <property type="component" value="Unassembled WGS sequence"/>
</dbReference>
<dbReference type="Pfam" id="PF04203">
    <property type="entry name" value="Sortase"/>
    <property type="match status" value="1"/>
</dbReference>
<organism evidence="3 4">
    <name type="scientific">Ligilactobacillus faecis</name>
    <dbReference type="NCBI Taxonomy" id="762833"/>
    <lineage>
        <taxon>Bacteria</taxon>
        <taxon>Bacillati</taxon>
        <taxon>Bacillota</taxon>
        <taxon>Bacilli</taxon>
        <taxon>Lactobacillales</taxon>
        <taxon>Lactobacillaceae</taxon>
        <taxon>Ligilactobacillus</taxon>
    </lineage>
</organism>
<dbReference type="InterPro" id="IPR023365">
    <property type="entry name" value="Sortase_dom-sf"/>
</dbReference>
<keyword evidence="2" id="KW-0472">Membrane</keyword>
<proteinExistence type="predicted"/>
<evidence type="ECO:0000256" key="1">
    <source>
        <dbReference type="ARBA" id="ARBA00022801"/>
    </source>
</evidence>
<protein>
    <submittedName>
        <fullName evidence="3">Class C sortase</fullName>
    </submittedName>
</protein>
<dbReference type="NCBIfam" id="NF033745">
    <property type="entry name" value="class_C_sortase"/>
    <property type="match status" value="1"/>
</dbReference>
<dbReference type="RefSeq" id="WP_280606284.1">
    <property type="nucleotide sequence ID" value="NZ_CP123639.1"/>
</dbReference>
<reference evidence="3 4" key="1">
    <citation type="submission" date="2024-03" db="EMBL/GenBank/DDBJ databases">
        <title>Mouse gut bacterial collection (mGBC) of GemPharmatech.</title>
        <authorList>
            <person name="He Y."/>
            <person name="Dong L."/>
            <person name="Wu D."/>
            <person name="Gao X."/>
            <person name="Lin Z."/>
        </authorList>
    </citation>
    <scope>NUCLEOTIDE SEQUENCE [LARGE SCALE GENOMIC DNA]</scope>
    <source>
        <strain evidence="3 4">15-30</strain>
    </source>
</reference>
<dbReference type="CDD" id="cd05827">
    <property type="entry name" value="Sortase_C"/>
    <property type="match status" value="1"/>
</dbReference>
<comment type="caution">
    <text evidence="3">The sequence shown here is derived from an EMBL/GenBank/DDBJ whole genome shotgun (WGS) entry which is preliminary data.</text>
</comment>
<feature type="transmembrane region" description="Helical" evidence="2">
    <location>
        <begin position="246"/>
        <end position="264"/>
    </location>
</feature>
<keyword evidence="2" id="KW-0812">Transmembrane</keyword>
<dbReference type="Gene3D" id="2.40.260.10">
    <property type="entry name" value="Sortase"/>
    <property type="match status" value="1"/>
</dbReference>
<feature type="transmembrane region" description="Helical" evidence="2">
    <location>
        <begin position="7"/>
        <end position="29"/>
    </location>
</feature>
<evidence type="ECO:0000313" key="3">
    <source>
        <dbReference type="EMBL" id="MEY8661418.1"/>
    </source>
</evidence>
<keyword evidence="4" id="KW-1185">Reference proteome</keyword>
<name>A0ABV4DMQ2_9LACO</name>
<dbReference type="EMBL" id="JBCLUF010000002">
    <property type="protein sequence ID" value="MEY8661418.1"/>
    <property type="molecule type" value="Genomic_DNA"/>
</dbReference>
<dbReference type="NCBIfam" id="TIGR01076">
    <property type="entry name" value="sortase_fam"/>
    <property type="match status" value="1"/>
</dbReference>
<keyword evidence="1" id="KW-0378">Hydrolase</keyword>
<accession>A0ABV4DMQ2</accession>
<evidence type="ECO:0000256" key="2">
    <source>
        <dbReference type="SAM" id="Phobius"/>
    </source>
</evidence>
<dbReference type="SUPFAM" id="SSF63817">
    <property type="entry name" value="Sortase"/>
    <property type="match status" value="1"/>
</dbReference>
<evidence type="ECO:0000313" key="4">
    <source>
        <dbReference type="Proteomes" id="UP001565236"/>
    </source>
</evidence>
<dbReference type="InterPro" id="IPR042002">
    <property type="entry name" value="Sortase_C"/>
</dbReference>